<feature type="binding site" evidence="16">
    <location>
        <position position="248"/>
    </location>
    <ligand>
        <name>Mg(2+)</name>
        <dbReference type="ChEBI" id="CHEBI:18420"/>
        <label>1</label>
    </ligand>
</feature>
<dbReference type="FunFam" id="3.30.590.10:FF:000003">
    <property type="entry name" value="Glutamine synthetase 2"/>
    <property type="match status" value="1"/>
</dbReference>
<feature type="binding site" evidence="16">
    <location>
        <position position="192"/>
    </location>
    <ligand>
        <name>Mg(2+)</name>
        <dbReference type="ChEBI" id="CHEBI:18420"/>
        <label>1</label>
    </ligand>
</feature>
<evidence type="ECO:0000256" key="18">
    <source>
        <dbReference type="RuleBase" id="RU000384"/>
    </source>
</evidence>
<keyword evidence="8 15" id="KW-0547">Nucleotide-binding</keyword>
<feature type="domain" description="GS catalytic" evidence="20">
    <location>
        <begin position="112"/>
        <end position="449"/>
    </location>
</feature>
<evidence type="ECO:0000256" key="14">
    <source>
        <dbReference type="PIRSR" id="PIRSR604809-1"/>
    </source>
</evidence>
<dbReference type="NCBIfam" id="TIGR00653">
    <property type="entry name" value="GlnA"/>
    <property type="match status" value="1"/>
</dbReference>
<feature type="binding site" evidence="14">
    <location>
        <position position="307"/>
    </location>
    <ligand>
        <name>L-glutamate</name>
        <dbReference type="ChEBI" id="CHEBI:29985"/>
    </ligand>
</feature>
<reference evidence="21 22" key="1">
    <citation type="journal article" date="2019" name="Emerg. Microbes Infect.">
        <title>Comprehensive subspecies identification of 175 nontuberculous mycobacteria species based on 7547 genomic profiles.</title>
        <authorList>
            <person name="Matsumoto Y."/>
            <person name="Kinjo T."/>
            <person name="Motooka D."/>
            <person name="Nabeya D."/>
            <person name="Jung N."/>
            <person name="Uechi K."/>
            <person name="Horii T."/>
            <person name="Iida T."/>
            <person name="Fujita J."/>
            <person name="Nakamura S."/>
        </authorList>
    </citation>
    <scope>NUCLEOTIDE SEQUENCE [LARGE SCALE GENOMIC DNA]</scope>
    <source>
        <strain evidence="21 22">JCM 30725</strain>
    </source>
</reference>
<dbReference type="Proteomes" id="UP000465360">
    <property type="component" value="Unassembled WGS sequence"/>
</dbReference>
<dbReference type="FunFam" id="3.10.20.70:FF:000002">
    <property type="entry name" value="Glutamine synthetase I"/>
    <property type="match status" value="1"/>
</dbReference>
<dbReference type="InterPro" id="IPR014746">
    <property type="entry name" value="Gln_synth/guanido_kin_cat_dom"/>
</dbReference>
<evidence type="ECO:0000256" key="5">
    <source>
        <dbReference type="ARBA" id="ARBA00021364"/>
    </source>
</evidence>
<keyword evidence="22" id="KW-1185">Reference proteome</keyword>
<dbReference type="Gene3D" id="3.10.20.70">
    <property type="entry name" value="Glutamine synthetase, N-terminal domain"/>
    <property type="match status" value="1"/>
</dbReference>
<evidence type="ECO:0000259" key="19">
    <source>
        <dbReference type="PROSITE" id="PS51986"/>
    </source>
</evidence>
<dbReference type="PROSITE" id="PS51987">
    <property type="entry name" value="GS_CATALYTIC"/>
    <property type="match status" value="1"/>
</dbReference>
<comment type="function">
    <text evidence="1">Glutamine synthetase (GS) is an unusual multitasking protein that functions as an enzyme, a transcription coregulator, and a chaperone in ammonium assimilation and in the regulation of genes involved in nitrogen metabolism. It catalyzes the ATP-dependent biosynthesis of glutamine from glutamate and ammonia. Feedback-inhibited GlnA also interacts with and regulates the activity of the transcriptional regulator TnrA. During nitrogen limitation, TnrA is in its DNA-binding active state and turns on the transcription of genes required for nitrogen assimilation. Under conditions of nitrogen excess, feedback-inhibited GlnA forms a stable complex with TnrA, which inhibits its DNA-binding activity. In contrast, feedback-inhibited GlnA acts as a chaperone to stabilize the DNA-binding activity of GlnR, which represses the transcription of nitrogen assimilation genes.</text>
</comment>
<proteinExistence type="inferred from homology"/>
<dbReference type="Pfam" id="PF00120">
    <property type="entry name" value="Gln-synt_C"/>
    <property type="match status" value="1"/>
</dbReference>
<dbReference type="GO" id="GO:0005524">
    <property type="term" value="F:ATP binding"/>
    <property type="evidence" value="ECO:0007669"/>
    <property type="project" value="UniProtKB-KW"/>
</dbReference>
<dbReference type="PROSITE" id="PS00181">
    <property type="entry name" value="GLNA_ATP"/>
    <property type="match status" value="1"/>
</dbReference>
<accession>A0A7I9YRI1</accession>
<evidence type="ECO:0000256" key="8">
    <source>
        <dbReference type="ARBA" id="ARBA00022741"/>
    </source>
</evidence>
<comment type="caution">
    <text evidence="21">The sequence shown here is derived from an EMBL/GenBank/DDBJ whole genome shotgun (WGS) entry which is preliminary data.</text>
</comment>
<evidence type="ECO:0000256" key="15">
    <source>
        <dbReference type="PIRSR" id="PIRSR604809-2"/>
    </source>
</evidence>
<feature type="binding site" evidence="14">
    <location>
        <position position="301"/>
    </location>
    <ligand>
        <name>L-glutamate</name>
        <dbReference type="ChEBI" id="CHEBI:29985"/>
    </ligand>
</feature>
<dbReference type="InterPro" id="IPR036651">
    <property type="entry name" value="Gln_synt_N_sf"/>
</dbReference>
<evidence type="ECO:0000256" key="2">
    <source>
        <dbReference type="ARBA" id="ARBA00009897"/>
    </source>
</evidence>
<dbReference type="InterPro" id="IPR004809">
    <property type="entry name" value="Gln_synth_I"/>
</dbReference>
<evidence type="ECO:0000256" key="12">
    <source>
        <dbReference type="ARBA" id="ARBA00030668"/>
    </source>
</evidence>
<evidence type="ECO:0000256" key="11">
    <source>
        <dbReference type="ARBA" id="ARBA00030136"/>
    </source>
</evidence>
<dbReference type="SMART" id="SM01230">
    <property type="entry name" value="Gln-synt_C"/>
    <property type="match status" value="1"/>
</dbReference>
<dbReference type="AlphaFoldDB" id="A0A7I9YRI1"/>
<feature type="binding site" evidence="14">
    <location>
        <position position="319"/>
    </location>
    <ligand>
        <name>L-glutamate</name>
        <dbReference type="ChEBI" id="CHEBI:29985"/>
    </ligand>
</feature>
<comment type="similarity">
    <text evidence="2 17 18">Belongs to the glutamine synthetase family.</text>
</comment>
<dbReference type="Pfam" id="PF03951">
    <property type="entry name" value="Gln-synt_N"/>
    <property type="match status" value="1"/>
</dbReference>
<feature type="binding site" evidence="16">
    <location>
        <position position="137"/>
    </location>
    <ligand>
        <name>Mg(2+)</name>
        <dbReference type="ChEBI" id="CHEBI:18420"/>
        <label>1</label>
    </ligand>
</feature>
<dbReference type="SUPFAM" id="SSF54368">
    <property type="entry name" value="Glutamine synthetase, N-terminal domain"/>
    <property type="match status" value="1"/>
</dbReference>
<dbReference type="InterPro" id="IPR027303">
    <property type="entry name" value="Gln_synth_gly_rich_site"/>
</dbReference>
<feature type="domain" description="GS beta-grasp" evidence="19">
    <location>
        <begin position="18"/>
        <end position="105"/>
    </location>
</feature>
<sequence length="449" mass="50088">MRGMDRQKEFVLRTLEERDIRFVRLWFTDVLGFLKSVAIAPAELEGAFEEGIGFDGSSIEGFARVSESDCVAHPDPSTFQVLPWTTAAGHHHSARIFCDITMPDGSPSWADPRHVLRRQLTKANELGFSCYVHPEIEFFLLKPGPEDGSEPVPVDNAGYFDQAVHESASKFRRRAIEALEFMGISVEFSHHEGAPGQQEIDLRFADALSMADNVMTFRYVIKEVALENGARASFMPKPFGQHPGSAMHTHMSLFEGEVNAFHSDDDPLQLSDVGKSFIAGILEHASEISAVTNQWVNSYKRLVHGGEAPTAASWGAANRSALVRVPMYTPHKTSSRRIEVRSPDSACNPYLAFAVLLAAGLRGVEKGYVLAPEAEDNVWDLTPEERRAMGYRELPSSLDAALRAMESSELVAEALGEHVFDFFLRNKRREWANYRSHVTPFELKTYLSL</sequence>
<dbReference type="EMBL" id="BLKZ01000001">
    <property type="protein sequence ID" value="GFG91281.1"/>
    <property type="molecule type" value="Genomic_DNA"/>
</dbReference>
<dbReference type="Gene3D" id="3.30.590.10">
    <property type="entry name" value="Glutamine synthetase/guanido kinase, catalytic domain"/>
    <property type="match status" value="1"/>
</dbReference>
<evidence type="ECO:0000313" key="22">
    <source>
        <dbReference type="Proteomes" id="UP000465360"/>
    </source>
</evidence>
<evidence type="ECO:0000256" key="10">
    <source>
        <dbReference type="ARBA" id="ARBA00022842"/>
    </source>
</evidence>
<protein>
    <recommendedName>
        <fullName evidence="5">Glutamine synthetase</fullName>
        <ecNumber evidence="4">6.3.1.2</ecNumber>
    </recommendedName>
    <alternativeName>
        <fullName evidence="12">Glutamate--ammonia ligase</fullName>
    </alternativeName>
    <alternativeName>
        <fullName evidence="11">Glutamine synthetase I alpha</fullName>
    </alternativeName>
</protein>
<dbReference type="GO" id="GO:0046872">
    <property type="term" value="F:metal ion binding"/>
    <property type="evidence" value="ECO:0007669"/>
    <property type="project" value="UniProtKB-KW"/>
</dbReference>
<dbReference type="EC" id="6.3.1.2" evidence="4"/>
<gene>
    <name evidence="21" type="primary">glnA2</name>
    <name evidence="21" type="ORF">MBOU_33230</name>
</gene>
<dbReference type="InterPro" id="IPR008146">
    <property type="entry name" value="Gln_synth_cat_dom"/>
</dbReference>
<dbReference type="GO" id="GO:0006542">
    <property type="term" value="P:glutamine biosynthetic process"/>
    <property type="evidence" value="ECO:0007669"/>
    <property type="project" value="InterPro"/>
</dbReference>
<evidence type="ECO:0000259" key="20">
    <source>
        <dbReference type="PROSITE" id="PS51987"/>
    </source>
</evidence>
<dbReference type="PANTHER" id="PTHR43785:SF11">
    <property type="entry name" value="GAMMA-GLUTAMYLPOLYAMINE SYNTHETASE GLNA2"/>
    <property type="match status" value="1"/>
</dbReference>
<keyword evidence="7 16" id="KW-0479">Metal-binding</keyword>
<feature type="binding site" evidence="16">
    <location>
        <position position="339"/>
    </location>
    <ligand>
        <name>Mg(2+)</name>
        <dbReference type="ChEBI" id="CHEBI:18420"/>
        <label>1</label>
    </ligand>
</feature>
<comment type="subunit">
    <text evidence="3">Oligomer of 12 subunits arranged in the form of two hexagons. In its feedback-inhibited form, interacts with TnrA in order to block its DNA-binding activity.</text>
</comment>
<evidence type="ECO:0000256" key="7">
    <source>
        <dbReference type="ARBA" id="ARBA00022723"/>
    </source>
</evidence>
<evidence type="ECO:0000256" key="16">
    <source>
        <dbReference type="PIRSR" id="PIRSR604809-3"/>
    </source>
</evidence>
<evidence type="ECO:0000313" key="21">
    <source>
        <dbReference type="EMBL" id="GFG91281.1"/>
    </source>
</evidence>
<keyword evidence="9 15" id="KW-0067">ATP-binding</keyword>
<evidence type="ECO:0000256" key="17">
    <source>
        <dbReference type="PROSITE-ProRule" id="PRU01330"/>
    </source>
</evidence>
<feature type="binding site" evidence="15">
    <location>
        <begin position="250"/>
        <end position="252"/>
    </location>
    <ligand>
        <name>ATP</name>
        <dbReference type="ChEBI" id="CHEBI:30616"/>
    </ligand>
</feature>
<evidence type="ECO:0000256" key="1">
    <source>
        <dbReference type="ARBA" id="ARBA00002161"/>
    </source>
</evidence>
<dbReference type="InterPro" id="IPR008147">
    <property type="entry name" value="Gln_synt_N"/>
</dbReference>
<feature type="binding site" evidence="15">
    <location>
        <position position="319"/>
    </location>
    <ligand>
        <name>ATP</name>
        <dbReference type="ChEBI" id="CHEBI:30616"/>
    </ligand>
</feature>
<organism evidence="21 22">
    <name type="scientific">Mycobacterium bourgelatii</name>
    <dbReference type="NCBI Taxonomy" id="1273442"/>
    <lineage>
        <taxon>Bacteria</taxon>
        <taxon>Bacillati</taxon>
        <taxon>Actinomycetota</taxon>
        <taxon>Actinomycetes</taxon>
        <taxon>Mycobacteriales</taxon>
        <taxon>Mycobacteriaceae</taxon>
        <taxon>Mycobacterium</taxon>
    </lineage>
</organism>
<evidence type="ECO:0000256" key="3">
    <source>
        <dbReference type="ARBA" id="ARBA00011201"/>
    </source>
</evidence>
<name>A0A7I9YRI1_MYCBU</name>
<dbReference type="GO" id="GO:0004356">
    <property type="term" value="F:glutamine synthetase activity"/>
    <property type="evidence" value="ECO:0007669"/>
    <property type="project" value="UniProtKB-EC"/>
</dbReference>
<keyword evidence="10 16" id="KW-0460">Magnesium</keyword>
<comment type="catalytic activity">
    <reaction evidence="13">
        <text>L-glutamate + NH4(+) + ATP = L-glutamine + ADP + phosphate + H(+)</text>
        <dbReference type="Rhea" id="RHEA:16169"/>
        <dbReference type="ChEBI" id="CHEBI:15378"/>
        <dbReference type="ChEBI" id="CHEBI:28938"/>
        <dbReference type="ChEBI" id="CHEBI:29985"/>
        <dbReference type="ChEBI" id="CHEBI:30616"/>
        <dbReference type="ChEBI" id="CHEBI:43474"/>
        <dbReference type="ChEBI" id="CHEBI:58359"/>
        <dbReference type="ChEBI" id="CHEBI:456216"/>
        <dbReference type="EC" id="6.3.1.2"/>
    </reaction>
</comment>
<feature type="binding site" evidence="15">
    <location>
        <position position="187"/>
    </location>
    <ligand>
        <name>ATP</name>
        <dbReference type="ChEBI" id="CHEBI:30616"/>
    </ligand>
</feature>
<dbReference type="PROSITE" id="PS51986">
    <property type="entry name" value="GS_BETA_GRASP"/>
    <property type="match status" value="1"/>
</dbReference>
<keyword evidence="6" id="KW-0436">Ligase</keyword>
<dbReference type="PANTHER" id="PTHR43785">
    <property type="entry name" value="GAMMA-GLUTAMYLPUTRESCINE SYNTHETASE"/>
    <property type="match status" value="1"/>
</dbReference>
<evidence type="ECO:0000256" key="6">
    <source>
        <dbReference type="ARBA" id="ARBA00022598"/>
    </source>
</evidence>
<evidence type="ECO:0000256" key="4">
    <source>
        <dbReference type="ARBA" id="ARBA00012937"/>
    </source>
</evidence>
<dbReference type="SUPFAM" id="SSF55931">
    <property type="entry name" value="Glutamine synthetase/guanido kinase"/>
    <property type="match status" value="1"/>
</dbReference>
<comment type="cofactor">
    <cofactor evidence="16">
        <name>Mg(2+)</name>
        <dbReference type="ChEBI" id="CHEBI:18420"/>
    </cofactor>
    <text evidence="16">Binds 2 Mg(2+) ions per subunit.</text>
</comment>
<evidence type="ECO:0000256" key="9">
    <source>
        <dbReference type="ARBA" id="ARBA00022840"/>
    </source>
</evidence>
<feature type="binding site" evidence="14">
    <location>
        <position position="341"/>
    </location>
    <ligand>
        <name>L-glutamate</name>
        <dbReference type="ChEBI" id="CHEBI:29985"/>
    </ligand>
</feature>
<feature type="binding site" evidence="16">
    <location>
        <position position="199"/>
    </location>
    <ligand>
        <name>Mg(2+)</name>
        <dbReference type="ChEBI" id="CHEBI:18420"/>
        <label>1</label>
    </ligand>
</feature>
<evidence type="ECO:0000256" key="13">
    <source>
        <dbReference type="ARBA" id="ARBA00049436"/>
    </source>
</evidence>
<feature type="binding site" evidence="16">
    <location>
        <position position="135"/>
    </location>
    <ligand>
        <name>Mg(2+)</name>
        <dbReference type="ChEBI" id="CHEBI:18420"/>
        <label>2</label>
    </ligand>
</feature>